<feature type="transmembrane region" description="Helical" evidence="1">
    <location>
        <begin position="213"/>
        <end position="231"/>
    </location>
</feature>
<evidence type="ECO:0000313" key="2">
    <source>
        <dbReference type="EMBL" id="GCD19473.1"/>
    </source>
</evidence>
<keyword evidence="1" id="KW-0472">Membrane</keyword>
<evidence type="ECO:0008006" key="4">
    <source>
        <dbReference type="Google" id="ProtNLM"/>
    </source>
</evidence>
<organism evidence="2 3">
    <name type="scientific">Cellulomonas algicola</name>
    <dbReference type="NCBI Taxonomy" id="2071633"/>
    <lineage>
        <taxon>Bacteria</taxon>
        <taxon>Bacillati</taxon>
        <taxon>Actinomycetota</taxon>
        <taxon>Actinomycetes</taxon>
        <taxon>Micrococcales</taxon>
        <taxon>Cellulomonadaceae</taxon>
        <taxon>Cellulomonas</taxon>
    </lineage>
</organism>
<evidence type="ECO:0000256" key="1">
    <source>
        <dbReference type="SAM" id="Phobius"/>
    </source>
</evidence>
<protein>
    <recommendedName>
        <fullName evidence="4">ABC transporter permease</fullName>
    </recommendedName>
</protein>
<feature type="transmembrane region" description="Helical" evidence="1">
    <location>
        <begin position="240"/>
        <end position="262"/>
    </location>
</feature>
<dbReference type="Proteomes" id="UP000288246">
    <property type="component" value="Unassembled WGS sequence"/>
</dbReference>
<keyword evidence="1" id="KW-0812">Transmembrane</keyword>
<gene>
    <name evidence="2" type="ORF">CTKZ_10350</name>
</gene>
<keyword evidence="3" id="KW-1185">Reference proteome</keyword>
<dbReference type="RefSeq" id="WP_124342009.1">
    <property type="nucleotide sequence ID" value="NZ_BHYL01000070.1"/>
</dbReference>
<sequence>MSGLLRAELARARARPFVWFVAVALTLGAVGLVATGWWETRPPSAQESAAADAAFAEALRSWDVEGEAIIARCHEAERAMRAELGDDYDASCELLAPAREVYEPRRADLGELLDARLPSVGVMLVLAMLMVGVGLVTAEFTSGSIGTWLTFAPRRGRVFVSKLAAALLAALPCGLLGLAVLVVGLVGVCLVNGTSTDVPGAEWAASADRSVRWLASGLGATALGVGLAFALRHAAAVTGVLVWWAAAVETALPLVLPVAGFLPLSTNVRAWLSGGTDYWVPECVPDPAVPGAELCEQVAHHVSAGQGALVASVVVLVALAAGWLTFRLRDV</sequence>
<dbReference type="OrthoDB" id="3819831at2"/>
<reference evidence="2 3" key="1">
    <citation type="submission" date="2018-11" db="EMBL/GenBank/DDBJ databases">
        <title>Draft genome sequence of Cellulomonas takizawaensis strain TKZ-21.</title>
        <authorList>
            <person name="Yamamura H."/>
            <person name="Hayashi T."/>
            <person name="Hamada M."/>
            <person name="Serisawa Y."/>
            <person name="Matsuyama K."/>
            <person name="Nakagawa Y."/>
            <person name="Otoguro M."/>
            <person name="Yanagida F."/>
            <person name="Hayakawa M."/>
        </authorList>
    </citation>
    <scope>NUCLEOTIDE SEQUENCE [LARGE SCALE GENOMIC DNA]</scope>
    <source>
        <strain evidence="2 3">TKZ-21</strain>
    </source>
</reference>
<feature type="transmembrane region" description="Helical" evidence="1">
    <location>
        <begin position="163"/>
        <end position="193"/>
    </location>
</feature>
<dbReference type="EMBL" id="BHYL01000070">
    <property type="protein sequence ID" value="GCD19473.1"/>
    <property type="molecule type" value="Genomic_DNA"/>
</dbReference>
<accession>A0A401UXR5</accession>
<proteinExistence type="predicted"/>
<feature type="transmembrane region" description="Helical" evidence="1">
    <location>
        <begin position="16"/>
        <end position="38"/>
    </location>
</feature>
<keyword evidence="1" id="KW-1133">Transmembrane helix</keyword>
<evidence type="ECO:0000313" key="3">
    <source>
        <dbReference type="Proteomes" id="UP000288246"/>
    </source>
</evidence>
<feature type="transmembrane region" description="Helical" evidence="1">
    <location>
        <begin position="122"/>
        <end position="151"/>
    </location>
</feature>
<comment type="caution">
    <text evidence="2">The sequence shown here is derived from an EMBL/GenBank/DDBJ whole genome shotgun (WGS) entry which is preliminary data.</text>
</comment>
<dbReference type="AlphaFoldDB" id="A0A401UXR5"/>
<name>A0A401UXR5_9CELL</name>
<feature type="transmembrane region" description="Helical" evidence="1">
    <location>
        <begin position="308"/>
        <end position="326"/>
    </location>
</feature>